<dbReference type="PANTHER" id="PTHR30383:SF19">
    <property type="entry name" value="FIBRONECTIN TYPE-III DOMAIN-CONTAINING PROTEIN"/>
    <property type="match status" value="1"/>
</dbReference>
<feature type="compositionally biased region" description="Low complexity" evidence="1">
    <location>
        <begin position="832"/>
        <end position="843"/>
    </location>
</feature>
<feature type="region of interest" description="Disordered" evidence="1">
    <location>
        <begin position="87"/>
        <end position="114"/>
    </location>
</feature>
<dbReference type="AlphaFoldDB" id="A0A1T3CWA5"/>
<name>A0A1T3CWA5_9HYPO</name>
<feature type="region of interest" description="Disordered" evidence="1">
    <location>
        <begin position="1018"/>
        <end position="1040"/>
    </location>
</feature>
<evidence type="ECO:0000256" key="2">
    <source>
        <dbReference type="SAM" id="SignalP"/>
    </source>
</evidence>
<organism evidence="3 4">
    <name type="scientific">Trichoderma guizhouense</name>
    <dbReference type="NCBI Taxonomy" id="1491466"/>
    <lineage>
        <taxon>Eukaryota</taxon>
        <taxon>Fungi</taxon>
        <taxon>Dikarya</taxon>
        <taxon>Ascomycota</taxon>
        <taxon>Pezizomycotina</taxon>
        <taxon>Sordariomycetes</taxon>
        <taxon>Hypocreomycetidae</taxon>
        <taxon>Hypocreales</taxon>
        <taxon>Hypocreaceae</taxon>
        <taxon>Trichoderma</taxon>
    </lineage>
</organism>
<dbReference type="Pfam" id="PF00657">
    <property type="entry name" value="Lipase_GDSL"/>
    <property type="match status" value="1"/>
</dbReference>
<feature type="chain" id="PRO_5013182320" evidence="2">
    <location>
        <begin position="32"/>
        <end position="1250"/>
    </location>
</feature>
<dbReference type="InterPro" id="IPR001087">
    <property type="entry name" value="GDSL"/>
</dbReference>
<gene>
    <name evidence="3" type="ORF">A0O28_0075770</name>
</gene>
<dbReference type="Gene3D" id="3.40.50.1110">
    <property type="entry name" value="SGNH hydrolase"/>
    <property type="match status" value="1"/>
</dbReference>
<feature type="compositionally biased region" description="Low complexity" evidence="1">
    <location>
        <begin position="603"/>
        <end position="625"/>
    </location>
</feature>
<dbReference type="InterPro" id="IPR051532">
    <property type="entry name" value="Ester_Hydrolysis_Enzymes"/>
</dbReference>
<comment type="caution">
    <text evidence="3">The sequence shown here is derived from an EMBL/GenBank/DDBJ whole genome shotgun (WGS) entry which is preliminary data.</text>
</comment>
<dbReference type="PANTHER" id="PTHR30383">
    <property type="entry name" value="THIOESTERASE 1/PROTEASE 1/LYSOPHOSPHOLIPASE L1"/>
    <property type="match status" value="1"/>
</dbReference>
<protein>
    <submittedName>
        <fullName evidence="3">Putative fibronectin type iii domain-containing protein</fullName>
    </submittedName>
</protein>
<feature type="region of interest" description="Disordered" evidence="1">
    <location>
        <begin position="823"/>
        <end position="844"/>
    </location>
</feature>
<dbReference type="SUPFAM" id="SSF52266">
    <property type="entry name" value="SGNH hydrolase"/>
    <property type="match status" value="1"/>
</dbReference>
<dbReference type="Proteomes" id="UP000191004">
    <property type="component" value="Unassembled WGS sequence"/>
</dbReference>
<dbReference type="EMBL" id="LVVK01000005">
    <property type="protein sequence ID" value="OPB45367.1"/>
    <property type="molecule type" value="Genomic_DNA"/>
</dbReference>
<evidence type="ECO:0000313" key="3">
    <source>
        <dbReference type="EMBL" id="OPB45367.1"/>
    </source>
</evidence>
<evidence type="ECO:0000313" key="4">
    <source>
        <dbReference type="Proteomes" id="UP000191004"/>
    </source>
</evidence>
<feature type="region of interest" description="Disordered" evidence="1">
    <location>
        <begin position="600"/>
        <end position="625"/>
    </location>
</feature>
<dbReference type="OrthoDB" id="2119228at2759"/>
<evidence type="ECO:0000256" key="1">
    <source>
        <dbReference type="SAM" id="MobiDB-lite"/>
    </source>
</evidence>
<sequence length="1250" mass="131987">MPFFSGPYPPGSPSAMSVIRLLGVLLSFCLAANAVVSPTSNPSIMVVGDSISQGRNGDFTWRYRLWEWFNNNGVSVNFVGPYTGTVQQDTAQPATPPAPYGQNTTQEGSGPVRQLGGYNSGIPSNSGFLNGGNHHFAAWGRQVAQDMSLIQSMVSQYQPDYILLELGFNDLGWFVSDALGTIQSMTAFIQNARAAKSDIAFAVANIPQRLFIGGRNDLITKTDDYNALLPTLLQDLSTSESPIQLVQFRENYSCEPDGCPAGSDGLHPNALGEFQIAKAFAKALSEGFNWPGNAFIINGTIPTRACSTPSNVVAKATTCGVTVTWDPVDGAYGYIVTSGFNGAVSSVLNVTQPTYSTTWTAAGIEWFYQIQAFCSDVRSGISGQVTATANPTCAPGPSNIIVKSTADGIDMTWDAVEGYDVDIYGAIYYDQTSQDFLEDYGWSGTSASYHGMNPGDRVEAAVETWATVDGVLCAGLPATGGGAIVGGIVPSAPTGLKVATINEGATVQLTFDSDPNAFSYGFYTHSLMEPNQPYVLGGYTSDVPCIGVTFLFPGAWNYEFCVVAYNGNSSSPMSECVQGPQDITEVSDCPVLVVPTPDPNPTPTVTWSIPGASGTASGNPPGGSSSSGAVVYIDPTIWDSPTPTAACEPPCTLVLPPWTLSSMTTITIPVVTETIEETWPKTTTGVVTYLTTTITVFITLPPITTSVIDVSNIILTTSTSEIVPVRSSIVVPPVVITEPTHGITYTYKPGPFPTGINVGPPPPGHPGNIHISAGIPGPICLLGCGHICLFNCGGGSSGGGGDGSHGCIGPGCGPGSEDDCVGEGCEDEETSKTTTTTSKTSKSSTEDCASETNTECHQVCTTKPCATVCNTYLGCDCTTSSVTDYWVSCQTQSCTTTSSDVITGCFLTATATTTGSYCPLVSIDPTTDDEGDDVNLLGNWGPTFTTTYPETVIVQQTPYPVISGYVTVAQTAYPISNVESISTTSLDGTRAVIYPSFVGVSVSVTLTQFVLSTFSNPPATTTWSPSKSSSTPTSTSSTAYPTNTKINVGNAYCFDGHDDYVSFSLDEAETAIESLCSAGYTLEPDDEYGYVTAYDGFDYNVYVSIGWAPDQTGCGDEQPFPLADNEVDSELCLAAWSTDFYCTNENGTQTTSYGGAYVLQPSNTGGCILLSLYAYSKGEQPLISKPSKHPFIPPVANVTHKGDKFSWKHDNKTGDHQIWPFSKSKSSNNRAQLFSQEQINQLFNSSSNAT</sequence>
<feature type="signal peptide" evidence="2">
    <location>
        <begin position="1"/>
        <end position="31"/>
    </location>
</feature>
<keyword evidence="4" id="KW-1185">Reference proteome</keyword>
<dbReference type="CDD" id="cd01833">
    <property type="entry name" value="XynB_like"/>
    <property type="match status" value="1"/>
</dbReference>
<proteinExistence type="predicted"/>
<dbReference type="GO" id="GO:0004622">
    <property type="term" value="F:phosphatidylcholine lysophospholipase activity"/>
    <property type="evidence" value="ECO:0007669"/>
    <property type="project" value="TreeGrafter"/>
</dbReference>
<accession>A0A1T3CWA5</accession>
<dbReference type="InterPro" id="IPR036514">
    <property type="entry name" value="SGNH_hydro_sf"/>
</dbReference>
<reference evidence="3 4" key="1">
    <citation type="submission" date="2016-04" db="EMBL/GenBank/DDBJ databases">
        <title>Multiple horizontal gene transfer events from other fungi enriched the ability of the initially mycotrophic fungus Trichoderma (Ascomycota) to feed on dead plant biomass.</title>
        <authorList>
            <person name="Atanasova L."/>
            <person name="Chenthamara K."/>
            <person name="Zhang J."/>
            <person name="Grujic M."/>
            <person name="Henrissat B."/>
            <person name="Kuo A."/>
            <person name="Aertz A."/>
            <person name="Salamov A."/>
            <person name="Lipzen A."/>
            <person name="Labutti K."/>
            <person name="Barry K."/>
            <person name="Miao Y."/>
            <person name="Rahimi M.J."/>
            <person name="Shen Q."/>
            <person name="Grigoriev I.V."/>
            <person name="Kubicek C.P."/>
            <person name="Druzhinina I.S."/>
        </authorList>
    </citation>
    <scope>NUCLEOTIDE SEQUENCE [LARGE SCALE GENOMIC DNA]</scope>
    <source>
        <strain evidence="3 4">NJAU 4742</strain>
    </source>
</reference>
<keyword evidence="2" id="KW-0732">Signal</keyword>